<dbReference type="STRING" id="1218591.LEP1GSC199_0614"/>
<evidence type="ECO:0000313" key="2">
    <source>
        <dbReference type="Proteomes" id="UP000012227"/>
    </source>
</evidence>
<dbReference type="RefSeq" id="WP_002976167.1">
    <property type="nucleotide sequence ID" value="NZ_AOGY02000008.1"/>
</dbReference>
<dbReference type="Proteomes" id="UP000012227">
    <property type="component" value="Unassembled WGS sequence"/>
</dbReference>
<sequence>MEFFPRKEKNKRELLERIKLYSSPFSQSLSLLAWRLKEIIEKRGILFSSIEQTEFTEYKKLSTIYRLSAAIGWLRALRIELSYIEDIKNSKDSEKIETGIRNFEKSLADGEHIEEEIFTELMDSLNIDINSIEKSNKEKLMADIDHIRSLYLQTKQRSKINREIKEKIKTSLRKAGILSPSLNRLNLKKIFERNERWIYRDYQSSIGDFMLKDTTGPRKFNIIGFADFIDKRNQWKEKYNNHIEAMDSLFMNLNIDEVSINDARPHQIRRMFKASVELLIILSDLSENFPISRSELTNLEVAIQNVV</sequence>
<proteinExistence type="predicted"/>
<accession>N1W9J0</accession>
<comment type="caution">
    <text evidence="1">The sequence shown here is derived from an EMBL/GenBank/DDBJ whole genome shotgun (WGS) entry which is preliminary data.</text>
</comment>
<dbReference type="AlphaFoldDB" id="N1W9J0"/>
<organism evidence="1 2">
    <name type="scientific">Leptospira vanthielii serovar Holland str. Waz Holland = ATCC 700522</name>
    <dbReference type="NCBI Taxonomy" id="1218591"/>
    <lineage>
        <taxon>Bacteria</taxon>
        <taxon>Pseudomonadati</taxon>
        <taxon>Spirochaetota</taxon>
        <taxon>Spirochaetia</taxon>
        <taxon>Leptospirales</taxon>
        <taxon>Leptospiraceae</taxon>
        <taxon>Leptospira</taxon>
    </lineage>
</organism>
<evidence type="ECO:0000313" key="1">
    <source>
        <dbReference type="EMBL" id="EMY71678.1"/>
    </source>
</evidence>
<dbReference type="EMBL" id="AOGY02000008">
    <property type="protein sequence ID" value="EMY71678.1"/>
    <property type="molecule type" value="Genomic_DNA"/>
</dbReference>
<name>N1W9J0_9LEPT</name>
<reference evidence="1 2" key="1">
    <citation type="submission" date="2013-03" db="EMBL/GenBank/DDBJ databases">
        <authorList>
            <person name="Harkins D.M."/>
            <person name="Durkin A.S."/>
            <person name="Brinkac L.M."/>
            <person name="Haft D.H."/>
            <person name="Selengut J.D."/>
            <person name="Sanka R."/>
            <person name="DePew J."/>
            <person name="Purushe J."/>
            <person name="Galloway R.L."/>
            <person name="Vinetz J.M."/>
            <person name="Sutton G.G."/>
            <person name="Nierman W.C."/>
            <person name="Fouts D.E."/>
        </authorList>
    </citation>
    <scope>NUCLEOTIDE SEQUENCE [LARGE SCALE GENOMIC DNA]</scope>
    <source>
        <strain evidence="1 2">Waz Holland</strain>
    </source>
</reference>
<protein>
    <submittedName>
        <fullName evidence="1">Uncharacterized protein</fullName>
    </submittedName>
</protein>
<gene>
    <name evidence="1" type="ORF">LEP1GSC199_0614</name>
</gene>